<gene>
    <name evidence="3" type="ORF">BOX15_Mlig026881g3</name>
</gene>
<evidence type="ECO:0000313" key="3">
    <source>
        <dbReference type="EMBL" id="PAA91123.1"/>
    </source>
</evidence>
<dbReference type="STRING" id="282301.A0A267GYK7"/>
<feature type="compositionally biased region" description="Polar residues" evidence="2">
    <location>
        <begin position="710"/>
        <end position="721"/>
    </location>
</feature>
<dbReference type="SMART" id="SM00185">
    <property type="entry name" value="ARM"/>
    <property type="match status" value="10"/>
</dbReference>
<feature type="repeat" description="ARM" evidence="1">
    <location>
        <begin position="308"/>
        <end position="351"/>
    </location>
</feature>
<accession>A0A267GYK7</accession>
<dbReference type="AlphaFoldDB" id="A0A267GYK7"/>
<dbReference type="PANTHER" id="PTHR45976">
    <property type="entry name" value="ARMADILLO SEGMENT POLARITY PROTEIN"/>
    <property type="match status" value="1"/>
</dbReference>
<protein>
    <recommendedName>
        <fullName evidence="5">Armadillo segment polarity protein</fullName>
    </recommendedName>
</protein>
<dbReference type="InterPro" id="IPR011989">
    <property type="entry name" value="ARM-like"/>
</dbReference>
<dbReference type="EMBL" id="NIVC01000094">
    <property type="protein sequence ID" value="PAA91123.1"/>
    <property type="molecule type" value="Genomic_DNA"/>
</dbReference>
<dbReference type="InterPro" id="IPR000225">
    <property type="entry name" value="Armadillo"/>
</dbReference>
<organism evidence="3 4">
    <name type="scientific">Macrostomum lignano</name>
    <dbReference type="NCBI Taxonomy" id="282301"/>
    <lineage>
        <taxon>Eukaryota</taxon>
        <taxon>Metazoa</taxon>
        <taxon>Spiralia</taxon>
        <taxon>Lophotrochozoa</taxon>
        <taxon>Platyhelminthes</taxon>
        <taxon>Rhabditophora</taxon>
        <taxon>Macrostomorpha</taxon>
        <taxon>Macrostomida</taxon>
        <taxon>Macrostomidae</taxon>
        <taxon>Macrostomum</taxon>
    </lineage>
</organism>
<evidence type="ECO:0000313" key="4">
    <source>
        <dbReference type="Proteomes" id="UP000215902"/>
    </source>
</evidence>
<proteinExistence type="predicted"/>
<comment type="caution">
    <text evidence="3">The sequence shown here is derived from an EMBL/GenBank/DDBJ whole genome shotgun (WGS) entry which is preliminary data.</text>
</comment>
<feature type="region of interest" description="Disordered" evidence="2">
    <location>
        <begin position="703"/>
        <end position="746"/>
    </location>
</feature>
<dbReference type="GO" id="GO:0007155">
    <property type="term" value="P:cell adhesion"/>
    <property type="evidence" value="ECO:0007669"/>
    <property type="project" value="InterPro"/>
</dbReference>
<sequence>MASYEVRQYTTTTTSRTSTRQQREEAPELSFELPWSDRTDGQQLQLEQQQQVQHGSRTLDSLSRRIHQTRAGRIRDALFPETADSALAGDATLGRLTLSGGASGDFTAVQRLAEPARTLKTAVVNVINYQEDADVAAHAAVELCRLMRDSDQTVSMRAATLILLLCKKQACRLAFATQLDLIECLLAAAARPSNADMLRTCIGALCHISRSEQGCVCIFQCRERAVPLLVHLLGQGDDRVLFYSITCLRAILLCVEEARAELRACDGVVVITRLLRHGDIRFLALLVDCLQLVAFGNEETKLLILKSGGTVELVDILRRANYEKLLFVTARLLKVLSVCSSNKPVIVESGGMNALGRHLRSESGRLVINVLWTLRNLSDQAYHLRDMDQLLRDLVDLLGSQDMDYVICAAGILCNLTCWNPHNKAVVTGSNGAVALTQTLCAAQDREEVTEPVVCALRHITHQHDQAHAAAEAVRYHYGVTVLLKLLTEVQSRRPLVKAALGLCRNLALFDENCAPLREQGLVEAAVDALQQLSAPGSPGGSLISGDVLDGVASEEVTEAALACLQALCREHLSREALLGLRPPVMPLLAQALHSNQEHIQRCVAGLLAEVTADPRAAQQLEGEGAAARLTQLLHSRNDAVATYAAAILYQMAADKPADYRARLQSELAHSLARDQPGEPPAYTWNDAGGAGSVSISRQFDAHSMDGPRSYQQQDGNQSGAPSPHHSGSLHNSRYNLQSLTEQMDV</sequence>
<dbReference type="GO" id="GO:0045296">
    <property type="term" value="F:cadherin binding"/>
    <property type="evidence" value="ECO:0007669"/>
    <property type="project" value="InterPro"/>
</dbReference>
<keyword evidence="4" id="KW-1185">Reference proteome</keyword>
<dbReference type="Pfam" id="PF00514">
    <property type="entry name" value="Arm"/>
    <property type="match status" value="1"/>
</dbReference>
<dbReference type="PROSITE" id="PS50176">
    <property type="entry name" value="ARM_REPEAT"/>
    <property type="match status" value="1"/>
</dbReference>
<dbReference type="Proteomes" id="UP000215902">
    <property type="component" value="Unassembled WGS sequence"/>
</dbReference>
<evidence type="ECO:0008006" key="5">
    <source>
        <dbReference type="Google" id="ProtNLM"/>
    </source>
</evidence>
<evidence type="ECO:0000256" key="1">
    <source>
        <dbReference type="PROSITE-ProRule" id="PRU00259"/>
    </source>
</evidence>
<dbReference type="InterPro" id="IPR016024">
    <property type="entry name" value="ARM-type_fold"/>
</dbReference>
<dbReference type="InterPro" id="IPR013284">
    <property type="entry name" value="Beta-catenin"/>
</dbReference>
<dbReference type="PRINTS" id="PR01869">
    <property type="entry name" value="BCATNINFAMLY"/>
</dbReference>
<dbReference type="Gene3D" id="1.25.10.10">
    <property type="entry name" value="Leucine-rich Repeat Variant"/>
    <property type="match status" value="1"/>
</dbReference>
<name>A0A267GYK7_9PLAT</name>
<evidence type="ECO:0000256" key="2">
    <source>
        <dbReference type="SAM" id="MobiDB-lite"/>
    </source>
</evidence>
<reference evidence="3 4" key="1">
    <citation type="submission" date="2017-06" db="EMBL/GenBank/DDBJ databases">
        <title>A platform for efficient transgenesis in Macrostomum lignano, a flatworm model organism for stem cell research.</title>
        <authorList>
            <person name="Berezikov E."/>
        </authorList>
    </citation>
    <scope>NUCLEOTIDE SEQUENCE [LARGE SCALE GENOMIC DNA]</scope>
    <source>
        <strain evidence="3">DV1</strain>
        <tissue evidence="3">Whole organism</tissue>
    </source>
</reference>
<feature type="compositionally biased region" description="Low complexity" evidence="2">
    <location>
        <begin position="10"/>
        <end position="20"/>
    </location>
</feature>
<dbReference type="CDD" id="cd21719">
    <property type="entry name" value="CTNNAbd_CTNNB1-like"/>
    <property type="match status" value="1"/>
</dbReference>
<dbReference type="SUPFAM" id="SSF48371">
    <property type="entry name" value="ARM repeat"/>
    <property type="match status" value="2"/>
</dbReference>
<dbReference type="OrthoDB" id="195736at2759"/>
<feature type="compositionally biased region" description="Polar residues" evidence="2">
    <location>
        <begin position="729"/>
        <end position="746"/>
    </location>
</feature>
<feature type="region of interest" description="Disordered" evidence="2">
    <location>
        <begin position="1"/>
        <end position="29"/>
    </location>
</feature>